<sequence length="592" mass="62909">MRKYSKNSLVVRVWASIILIKCFTDSAAAPTSVKPFPNSVSFETQGFRYRRNFSKTSKDDGSTRVAETLMKSNRHLEAASKENAKPSTENGPIEAKNEVAKDERKDKKEEKTSKKEKTPKSAPTEAQKKPIGDKAPTVSPSSEPTKVDPLPAERPDIDAVQPASMGAPAPVPTVKKASAESESANASPTEPTVPAGGTEATPSKATTKAGTQSAIPSSSPTKNPSTATTTAPTEAPSARPTSKDTIAPTAAPIACAAVSSCSECATLAKESINSKKSCWWAEDLRCKEVDQEGKDVNQMCVAPADDSSEAPTSTPKSSDATPSTVKPSEETSVWYDDESSLPMIVGVVTLLGLAFVCVKYARRVFAAIPQEANISGSRRRQGYEGVATNDVSDEEWGWEDEPHNTVGDVELSVHQRRPSPKGMSFGKPLAPSSGNSFQSSGSAVQNSKRPQTLPKNSWSDDSFEAAAQTGQAWRTDSSEKNTTQSTKLGQTFGGTATTVSPKKAPPPLKPREDDIFSSLGLSAKPTFSKPTAVSSTKSGSRWQNTIAPVGHTHASNRPGARSSILTANDDFDIKSGGVDWEDDADLDDLLNE</sequence>
<feature type="region of interest" description="Disordered" evidence="1">
    <location>
        <begin position="295"/>
        <end position="332"/>
    </location>
</feature>
<evidence type="ECO:0000313" key="4">
    <source>
        <dbReference type="Proteomes" id="UP000000759"/>
    </source>
</evidence>
<feature type="compositionally biased region" description="Low complexity" evidence="1">
    <location>
        <begin position="216"/>
        <end position="245"/>
    </location>
</feature>
<feature type="signal peptide" evidence="2">
    <location>
        <begin position="1"/>
        <end position="28"/>
    </location>
</feature>
<keyword evidence="4" id="KW-1185">Reference proteome</keyword>
<gene>
    <name evidence="3" type="ORF">PHATRDRAFT_48439</name>
</gene>
<feature type="chain" id="PRO_5002855851" evidence="2">
    <location>
        <begin position="29"/>
        <end position="592"/>
    </location>
</feature>
<reference evidence="3 4" key="1">
    <citation type="journal article" date="2008" name="Nature">
        <title>The Phaeodactylum genome reveals the evolutionary history of diatom genomes.</title>
        <authorList>
            <person name="Bowler C."/>
            <person name="Allen A.E."/>
            <person name="Badger J.H."/>
            <person name="Grimwood J."/>
            <person name="Jabbari K."/>
            <person name="Kuo A."/>
            <person name="Maheswari U."/>
            <person name="Martens C."/>
            <person name="Maumus F."/>
            <person name="Otillar R.P."/>
            <person name="Rayko E."/>
            <person name="Salamov A."/>
            <person name="Vandepoele K."/>
            <person name="Beszteri B."/>
            <person name="Gruber A."/>
            <person name="Heijde M."/>
            <person name="Katinka M."/>
            <person name="Mock T."/>
            <person name="Valentin K."/>
            <person name="Verret F."/>
            <person name="Berges J.A."/>
            <person name="Brownlee C."/>
            <person name="Cadoret J.P."/>
            <person name="Chiovitti A."/>
            <person name="Choi C.J."/>
            <person name="Coesel S."/>
            <person name="De Martino A."/>
            <person name="Detter J.C."/>
            <person name="Durkin C."/>
            <person name="Falciatore A."/>
            <person name="Fournet J."/>
            <person name="Haruta M."/>
            <person name="Huysman M.J."/>
            <person name="Jenkins B.D."/>
            <person name="Jiroutova K."/>
            <person name="Jorgensen R.E."/>
            <person name="Joubert Y."/>
            <person name="Kaplan A."/>
            <person name="Kroger N."/>
            <person name="Kroth P.G."/>
            <person name="La Roche J."/>
            <person name="Lindquist E."/>
            <person name="Lommer M."/>
            <person name="Martin-Jezequel V."/>
            <person name="Lopez P.J."/>
            <person name="Lucas S."/>
            <person name="Mangogna M."/>
            <person name="McGinnis K."/>
            <person name="Medlin L.K."/>
            <person name="Montsant A."/>
            <person name="Oudot-Le Secq M.P."/>
            <person name="Napoli C."/>
            <person name="Obornik M."/>
            <person name="Parker M.S."/>
            <person name="Petit J.L."/>
            <person name="Porcel B.M."/>
            <person name="Poulsen N."/>
            <person name="Robison M."/>
            <person name="Rychlewski L."/>
            <person name="Rynearson T.A."/>
            <person name="Schmutz J."/>
            <person name="Shapiro H."/>
            <person name="Siaut M."/>
            <person name="Stanley M."/>
            <person name="Sussman M.R."/>
            <person name="Taylor A.R."/>
            <person name="Vardi A."/>
            <person name="von Dassow P."/>
            <person name="Vyverman W."/>
            <person name="Willis A."/>
            <person name="Wyrwicz L.S."/>
            <person name="Rokhsar D.S."/>
            <person name="Weissenbach J."/>
            <person name="Armbrust E.V."/>
            <person name="Green B.R."/>
            <person name="Van de Peer Y."/>
            <person name="Grigoriev I.V."/>
        </authorList>
    </citation>
    <scope>NUCLEOTIDE SEQUENCE [LARGE SCALE GENOMIC DNA]</scope>
    <source>
        <strain evidence="3 4">CCAP 1055/1</strain>
    </source>
</reference>
<feature type="compositionally biased region" description="Acidic residues" evidence="1">
    <location>
        <begin position="579"/>
        <end position="592"/>
    </location>
</feature>
<dbReference type="RefSeq" id="XP_002182844.1">
    <property type="nucleotide sequence ID" value="XM_002182808.1"/>
</dbReference>
<accession>B7G751</accession>
<evidence type="ECO:0000313" key="3">
    <source>
        <dbReference type="EMBL" id="EEC45580.1"/>
    </source>
</evidence>
<dbReference type="AlphaFoldDB" id="B7G751"/>
<dbReference type="Proteomes" id="UP000000759">
    <property type="component" value="Chromosome 17"/>
</dbReference>
<dbReference type="EMBL" id="CM000619">
    <property type="protein sequence ID" value="EEC45580.1"/>
    <property type="molecule type" value="Genomic_DNA"/>
</dbReference>
<feature type="compositionally biased region" description="Polar residues" evidence="1">
    <location>
        <begin position="200"/>
        <end position="215"/>
    </location>
</feature>
<dbReference type="HOGENOM" id="CLU_461162_0_0_1"/>
<name>B7G751_PHATC</name>
<reference evidence="4" key="2">
    <citation type="submission" date="2008-08" db="EMBL/GenBank/DDBJ databases">
        <authorList>
            <consortium name="Diatom Consortium"/>
            <person name="Grigoriev I."/>
            <person name="Grimwood J."/>
            <person name="Kuo A."/>
            <person name="Otillar R.P."/>
            <person name="Salamov A."/>
            <person name="Detter J.C."/>
            <person name="Lindquist E."/>
            <person name="Shapiro H."/>
            <person name="Lucas S."/>
            <person name="Glavina del Rio T."/>
            <person name="Pitluck S."/>
            <person name="Rokhsar D."/>
            <person name="Bowler C."/>
        </authorList>
    </citation>
    <scope>GENOME REANNOTATION</scope>
    <source>
        <strain evidence="4">CCAP 1055/1</strain>
    </source>
</reference>
<feature type="compositionally biased region" description="Polar residues" evidence="1">
    <location>
        <begin position="309"/>
        <end position="326"/>
    </location>
</feature>
<protein>
    <submittedName>
        <fullName evidence="3">Uncharacterized protein</fullName>
    </submittedName>
</protein>
<dbReference type="KEGG" id="pti:PHATRDRAFT_48439"/>
<feature type="region of interest" description="Disordered" evidence="1">
    <location>
        <begin position="412"/>
        <end position="592"/>
    </location>
</feature>
<keyword evidence="2" id="KW-0732">Signal</keyword>
<feature type="compositionally biased region" description="Basic and acidic residues" evidence="1">
    <location>
        <begin position="75"/>
        <end position="84"/>
    </location>
</feature>
<organism evidence="3 4">
    <name type="scientific">Phaeodactylum tricornutum (strain CCAP 1055/1)</name>
    <dbReference type="NCBI Taxonomy" id="556484"/>
    <lineage>
        <taxon>Eukaryota</taxon>
        <taxon>Sar</taxon>
        <taxon>Stramenopiles</taxon>
        <taxon>Ochrophyta</taxon>
        <taxon>Bacillariophyta</taxon>
        <taxon>Bacillariophyceae</taxon>
        <taxon>Bacillariophycidae</taxon>
        <taxon>Naviculales</taxon>
        <taxon>Phaeodactylaceae</taxon>
        <taxon>Phaeodactylum</taxon>
    </lineage>
</organism>
<feature type="compositionally biased region" description="Basic and acidic residues" evidence="1">
    <location>
        <begin position="95"/>
        <end position="119"/>
    </location>
</feature>
<feature type="compositionally biased region" description="Polar residues" evidence="1">
    <location>
        <begin position="468"/>
        <end position="500"/>
    </location>
</feature>
<evidence type="ECO:0000256" key="1">
    <source>
        <dbReference type="SAM" id="MobiDB-lite"/>
    </source>
</evidence>
<feature type="region of interest" description="Disordered" evidence="1">
    <location>
        <begin position="75"/>
        <end position="245"/>
    </location>
</feature>
<dbReference type="InParanoid" id="B7G751"/>
<dbReference type="GeneID" id="7203680"/>
<dbReference type="PaxDb" id="2850-Phatr48439"/>
<feature type="compositionally biased region" description="Polar residues" evidence="1">
    <location>
        <begin position="443"/>
        <end position="460"/>
    </location>
</feature>
<proteinExistence type="predicted"/>
<feature type="compositionally biased region" description="Polar residues" evidence="1">
    <location>
        <begin position="528"/>
        <end position="546"/>
    </location>
</feature>
<feature type="compositionally biased region" description="Low complexity" evidence="1">
    <location>
        <begin position="432"/>
        <end position="442"/>
    </location>
</feature>
<evidence type="ECO:0000256" key="2">
    <source>
        <dbReference type="SAM" id="SignalP"/>
    </source>
</evidence>